<organism evidence="1 2">
    <name type="scientific">Caballeronia glathei</name>
    <dbReference type="NCBI Taxonomy" id="60547"/>
    <lineage>
        <taxon>Bacteria</taxon>
        <taxon>Pseudomonadati</taxon>
        <taxon>Pseudomonadota</taxon>
        <taxon>Betaproteobacteria</taxon>
        <taxon>Burkholderiales</taxon>
        <taxon>Burkholderiaceae</taxon>
        <taxon>Caballeronia</taxon>
    </lineage>
</organism>
<keyword evidence="2" id="KW-1185">Reference proteome</keyword>
<accession>A0A069PBD9</accession>
<sequence length="133" mass="14313">MSPPPLAFAINSIHGFELTEDGQYLMLKSNQPDRVALHCSVMHELLAALSNAIGSSERIRSKKKSVKFAMPCEAWALGKDAGGAPYLIFTFRLPGGAELSFQLHRNQALQLSEVLALVTGLAKAGDISGFSLQ</sequence>
<evidence type="ECO:0000313" key="2">
    <source>
        <dbReference type="Proteomes" id="UP000027466"/>
    </source>
</evidence>
<proteinExistence type="predicted"/>
<dbReference type="Proteomes" id="UP000027466">
    <property type="component" value="Unassembled WGS sequence"/>
</dbReference>
<dbReference type="RefSeq" id="WP_035939988.1">
    <property type="nucleotide sequence ID" value="NZ_CADFFX010000024.1"/>
</dbReference>
<gene>
    <name evidence="1" type="ORF">BG61_04760</name>
</gene>
<dbReference type="EMBL" id="JFHC01000117">
    <property type="protein sequence ID" value="KDR37988.1"/>
    <property type="molecule type" value="Genomic_DNA"/>
</dbReference>
<comment type="caution">
    <text evidence="1">The sequence shown here is derived from an EMBL/GenBank/DDBJ whole genome shotgun (WGS) entry which is preliminary data.</text>
</comment>
<protein>
    <submittedName>
        <fullName evidence="1">Uncharacterized protein</fullName>
    </submittedName>
</protein>
<evidence type="ECO:0000313" key="1">
    <source>
        <dbReference type="EMBL" id="KDR37988.1"/>
    </source>
</evidence>
<reference evidence="1 2" key="1">
    <citation type="submission" date="2014-03" db="EMBL/GenBank/DDBJ databases">
        <title>Draft Genome Sequences of Four Burkholderia Strains.</title>
        <authorList>
            <person name="Liu X.Y."/>
            <person name="Li C.X."/>
            <person name="Xu J.H."/>
        </authorList>
    </citation>
    <scope>NUCLEOTIDE SEQUENCE [LARGE SCALE GENOMIC DNA]</scope>
    <source>
        <strain evidence="1 2">DSM 50014</strain>
    </source>
</reference>
<name>A0A069PBD9_9BURK</name>
<dbReference type="AlphaFoldDB" id="A0A069PBD9"/>